<dbReference type="PANTHER" id="PTHR43420">
    <property type="entry name" value="ACETYLTRANSFERASE"/>
    <property type="match status" value="1"/>
</dbReference>
<evidence type="ECO:0000313" key="5">
    <source>
        <dbReference type="Proteomes" id="UP000032049"/>
    </source>
</evidence>
<dbReference type="AlphaFoldDB" id="A0A0D0GNV1"/>
<feature type="domain" description="N-acetyltransferase" evidence="3">
    <location>
        <begin position="1"/>
        <end position="160"/>
    </location>
</feature>
<dbReference type="GO" id="GO:0016747">
    <property type="term" value="F:acyltransferase activity, transferring groups other than amino-acyl groups"/>
    <property type="evidence" value="ECO:0007669"/>
    <property type="project" value="InterPro"/>
</dbReference>
<reference evidence="4 5" key="1">
    <citation type="submission" date="2015-01" db="EMBL/GenBank/DDBJ databases">
        <title>Draft genome sequence of Pedobacter sp. NL19 isolated from sludge of an effluent treatment pond in an abandoned uranium mine.</title>
        <authorList>
            <person name="Santos T."/>
            <person name="Caetano T."/>
            <person name="Covas C."/>
            <person name="Cruz A."/>
            <person name="Mendo S."/>
        </authorList>
    </citation>
    <scope>NUCLEOTIDE SEQUENCE [LARGE SCALE GENOMIC DNA]</scope>
    <source>
        <strain evidence="4 5">NL19</strain>
    </source>
</reference>
<dbReference type="PANTHER" id="PTHR43420:SF44">
    <property type="entry name" value="ACETYLTRANSFERASE YPEA"/>
    <property type="match status" value="1"/>
</dbReference>
<evidence type="ECO:0000259" key="3">
    <source>
        <dbReference type="PROSITE" id="PS51186"/>
    </source>
</evidence>
<dbReference type="OrthoDB" id="4228396at2"/>
<dbReference type="CDD" id="cd04301">
    <property type="entry name" value="NAT_SF"/>
    <property type="match status" value="1"/>
</dbReference>
<dbReference type="SUPFAM" id="SSF55729">
    <property type="entry name" value="Acyl-CoA N-acyltransferases (Nat)"/>
    <property type="match status" value="2"/>
</dbReference>
<name>A0A0D0GNV1_9SPHI</name>
<dbReference type="STRING" id="1503925.TH53_00945"/>
<dbReference type="PROSITE" id="PS51186">
    <property type="entry name" value="GNAT"/>
    <property type="match status" value="2"/>
</dbReference>
<dbReference type="InterPro" id="IPR050680">
    <property type="entry name" value="YpeA/RimI_acetyltransf"/>
</dbReference>
<accession>A0A0D0GNV1</accession>
<gene>
    <name evidence="4" type="ORF">TH53_00945</name>
</gene>
<evidence type="ECO:0000313" key="4">
    <source>
        <dbReference type="EMBL" id="KIO78907.1"/>
    </source>
</evidence>
<dbReference type="Proteomes" id="UP000032049">
    <property type="component" value="Unassembled WGS sequence"/>
</dbReference>
<protein>
    <recommendedName>
        <fullName evidence="3">N-acetyltransferase domain-containing protein</fullName>
    </recommendedName>
</protein>
<organism evidence="4 5">
    <name type="scientific">Pedobacter lusitanus</name>
    <dbReference type="NCBI Taxonomy" id="1503925"/>
    <lineage>
        <taxon>Bacteria</taxon>
        <taxon>Pseudomonadati</taxon>
        <taxon>Bacteroidota</taxon>
        <taxon>Sphingobacteriia</taxon>
        <taxon>Sphingobacteriales</taxon>
        <taxon>Sphingobacteriaceae</taxon>
        <taxon>Pedobacter</taxon>
    </lineage>
</organism>
<dbReference type="Gene3D" id="3.40.630.30">
    <property type="match status" value="2"/>
</dbReference>
<evidence type="ECO:0000256" key="2">
    <source>
        <dbReference type="ARBA" id="ARBA00023315"/>
    </source>
</evidence>
<dbReference type="Pfam" id="PF00583">
    <property type="entry name" value="Acetyltransf_1"/>
    <property type="match status" value="2"/>
</dbReference>
<sequence length="279" mass="31899">MKITTLENVDTGSLAETFNLSFSDYLVPFKITKEQLERKIKTESIDLRFSAGAFEDDRLIGFILHGIDHIHGNKVAYNAGTGVIPDERGNKITSKLMEYIIPKLKEQNVTKLKLEVITGNQVAINTYERAGFKITRDYNCYKGQLKTHSGSRFEIRPLLSDDWQLFSSFWDGEPAWQNSVTAMKNAKELHIAIGIFSADQLIGYLIYNPDNHRIHQFAVAPAYRRQGAAKQLFEYISSGEKKEFSVINIDKNLHRIHAFLLTVGYELTIKQYEMELNIS</sequence>
<dbReference type="RefSeq" id="WP_041877505.1">
    <property type="nucleotide sequence ID" value="NZ_CP157278.1"/>
</dbReference>
<evidence type="ECO:0000256" key="1">
    <source>
        <dbReference type="ARBA" id="ARBA00022679"/>
    </source>
</evidence>
<keyword evidence="5" id="KW-1185">Reference proteome</keyword>
<proteinExistence type="predicted"/>
<dbReference type="EMBL" id="JXRA01000005">
    <property type="protein sequence ID" value="KIO78907.1"/>
    <property type="molecule type" value="Genomic_DNA"/>
</dbReference>
<feature type="domain" description="N-acetyltransferase" evidence="3">
    <location>
        <begin position="153"/>
        <end position="279"/>
    </location>
</feature>
<keyword evidence="2" id="KW-0012">Acyltransferase</keyword>
<dbReference type="InterPro" id="IPR000182">
    <property type="entry name" value="GNAT_dom"/>
</dbReference>
<keyword evidence="1" id="KW-0808">Transferase</keyword>
<comment type="caution">
    <text evidence="4">The sequence shown here is derived from an EMBL/GenBank/DDBJ whole genome shotgun (WGS) entry which is preliminary data.</text>
</comment>
<dbReference type="InterPro" id="IPR016181">
    <property type="entry name" value="Acyl_CoA_acyltransferase"/>
</dbReference>